<dbReference type="EMBL" id="JACHXR010000004">
    <property type="protein sequence ID" value="MBB3230955.1"/>
    <property type="molecule type" value="Genomic_DNA"/>
</dbReference>
<feature type="domain" description="Helix-turn-helix" evidence="1">
    <location>
        <begin position="3"/>
        <end position="53"/>
    </location>
</feature>
<proteinExistence type="predicted"/>
<protein>
    <submittedName>
        <fullName evidence="2">Excisionase family DNA binding protein</fullName>
    </submittedName>
</protein>
<evidence type="ECO:0000259" key="1">
    <source>
        <dbReference type="Pfam" id="PF12728"/>
    </source>
</evidence>
<comment type="caution">
    <text evidence="2">The sequence shown here is derived from an EMBL/GenBank/DDBJ whole genome shotgun (WGS) entry which is preliminary data.</text>
</comment>
<evidence type="ECO:0000313" key="3">
    <source>
        <dbReference type="Proteomes" id="UP000518892"/>
    </source>
</evidence>
<sequence>MKLLTTQQAAEFLGLSPNTVNQWRYLKRGPRFRKIGKNVRYAEADLLEFLEKQTRTGTSHQGFQSY</sequence>
<reference evidence="2 3" key="1">
    <citation type="submission" date="2020-08" db="EMBL/GenBank/DDBJ databases">
        <title>Genomic Encyclopedia of Type Strains, Phase III (KMG-III): the genomes of soil and plant-associated and newly described type strains.</title>
        <authorList>
            <person name="Whitman W."/>
        </authorList>
    </citation>
    <scope>NUCLEOTIDE SEQUENCE [LARGE SCALE GENOMIC DNA]</scope>
    <source>
        <strain evidence="2 3">CECT 7744</strain>
    </source>
</reference>
<dbReference type="Proteomes" id="UP000518892">
    <property type="component" value="Unassembled WGS sequence"/>
</dbReference>
<dbReference type="Pfam" id="PF12728">
    <property type="entry name" value="HTH_17"/>
    <property type="match status" value="1"/>
</dbReference>
<evidence type="ECO:0000313" key="2">
    <source>
        <dbReference type="EMBL" id="MBB3230955.1"/>
    </source>
</evidence>
<dbReference type="SUPFAM" id="SSF46955">
    <property type="entry name" value="Putative DNA-binding domain"/>
    <property type="match status" value="1"/>
</dbReference>
<name>A0A7W5EUE5_9GAMM</name>
<organism evidence="2 3">
    <name type="scientific">Halomonas stenophila</name>
    <dbReference type="NCBI Taxonomy" id="795312"/>
    <lineage>
        <taxon>Bacteria</taxon>
        <taxon>Pseudomonadati</taxon>
        <taxon>Pseudomonadota</taxon>
        <taxon>Gammaproteobacteria</taxon>
        <taxon>Oceanospirillales</taxon>
        <taxon>Halomonadaceae</taxon>
        <taxon>Halomonas</taxon>
    </lineage>
</organism>
<keyword evidence="3" id="KW-1185">Reference proteome</keyword>
<dbReference type="InterPro" id="IPR009061">
    <property type="entry name" value="DNA-bd_dom_put_sf"/>
</dbReference>
<dbReference type="InterPro" id="IPR041657">
    <property type="entry name" value="HTH_17"/>
</dbReference>
<dbReference type="RefSeq" id="WP_183383457.1">
    <property type="nucleotide sequence ID" value="NZ_JACHXR010000004.1"/>
</dbReference>
<accession>A0A7W5EUE5</accession>
<dbReference type="AlphaFoldDB" id="A0A7W5EUE5"/>
<gene>
    <name evidence="2" type="ORF">FHR97_001807</name>
</gene>